<feature type="compositionally biased region" description="Low complexity" evidence="1">
    <location>
        <begin position="143"/>
        <end position="158"/>
    </location>
</feature>
<dbReference type="Pfam" id="PF01471">
    <property type="entry name" value="PG_binding_1"/>
    <property type="match status" value="1"/>
</dbReference>
<keyword evidence="2" id="KW-0732">Signal</keyword>
<gene>
    <name evidence="4" type="ORF">A2149_07680</name>
</gene>
<dbReference type="SUPFAM" id="SSF47090">
    <property type="entry name" value="PGBD-like"/>
    <property type="match status" value="1"/>
</dbReference>
<feature type="compositionally biased region" description="Polar residues" evidence="1">
    <location>
        <begin position="167"/>
        <end position="178"/>
    </location>
</feature>
<organism evidence="4 5">
    <name type="scientific">Candidatus Schekmanbacteria bacterium RBG_16_38_11</name>
    <dbReference type="NCBI Taxonomy" id="1817880"/>
    <lineage>
        <taxon>Bacteria</taxon>
        <taxon>Candidatus Schekmaniibacteriota</taxon>
    </lineage>
</organism>
<reference evidence="4 5" key="1">
    <citation type="journal article" date="2016" name="Nat. Commun.">
        <title>Thousands of microbial genomes shed light on interconnected biogeochemical processes in an aquifer system.</title>
        <authorList>
            <person name="Anantharaman K."/>
            <person name="Brown C.T."/>
            <person name="Hug L.A."/>
            <person name="Sharon I."/>
            <person name="Castelle C.J."/>
            <person name="Probst A.J."/>
            <person name="Thomas B.C."/>
            <person name="Singh A."/>
            <person name="Wilkins M.J."/>
            <person name="Karaoz U."/>
            <person name="Brodie E.L."/>
            <person name="Williams K.H."/>
            <person name="Hubbard S.S."/>
            <person name="Banfield J.F."/>
        </authorList>
    </citation>
    <scope>NUCLEOTIDE SEQUENCE [LARGE SCALE GENOMIC DNA]</scope>
</reference>
<protein>
    <recommendedName>
        <fullName evidence="3">Peptidoglycan binding-like domain-containing protein</fullName>
    </recommendedName>
</protein>
<accession>A0A1F7S1J4</accession>
<dbReference type="Gene3D" id="1.10.101.10">
    <property type="entry name" value="PGBD-like superfamily/PGBD"/>
    <property type="match status" value="1"/>
</dbReference>
<feature type="compositionally biased region" description="Low complexity" evidence="1">
    <location>
        <begin position="37"/>
        <end position="68"/>
    </location>
</feature>
<feature type="region of interest" description="Disordered" evidence="1">
    <location>
        <begin position="121"/>
        <end position="178"/>
    </location>
</feature>
<name>A0A1F7S1J4_9BACT</name>
<evidence type="ECO:0000256" key="1">
    <source>
        <dbReference type="SAM" id="MobiDB-lite"/>
    </source>
</evidence>
<feature type="signal peptide" evidence="2">
    <location>
        <begin position="1"/>
        <end position="24"/>
    </location>
</feature>
<feature type="region of interest" description="Disordered" evidence="1">
    <location>
        <begin position="29"/>
        <end position="83"/>
    </location>
</feature>
<dbReference type="InterPro" id="IPR002477">
    <property type="entry name" value="Peptidoglycan-bd-like"/>
</dbReference>
<evidence type="ECO:0000256" key="2">
    <source>
        <dbReference type="SAM" id="SignalP"/>
    </source>
</evidence>
<comment type="caution">
    <text evidence="4">The sequence shown here is derived from an EMBL/GenBank/DDBJ whole genome shotgun (WGS) entry which is preliminary data.</text>
</comment>
<evidence type="ECO:0000313" key="5">
    <source>
        <dbReference type="Proteomes" id="UP000178435"/>
    </source>
</evidence>
<dbReference type="Proteomes" id="UP000178435">
    <property type="component" value="Unassembled WGS sequence"/>
</dbReference>
<evidence type="ECO:0000259" key="3">
    <source>
        <dbReference type="Pfam" id="PF01471"/>
    </source>
</evidence>
<proteinExistence type="predicted"/>
<feature type="domain" description="Peptidoglycan binding-like" evidence="3">
    <location>
        <begin position="88"/>
        <end position="140"/>
    </location>
</feature>
<dbReference type="AlphaFoldDB" id="A0A1F7S1J4"/>
<dbReference type="InterPro" id="IPR036366">
    <property type="entry name" value="PGBDSf"/>
</dbReference>
<sequence>MTKKILFSLLLIGFVSFLALPVFAEEQTGAAPEEKAAAAAPAPAEAAPAAEAPAKADAPAEAAPAAEAPAKEEAKEAPALPKYKPSVIKAVQEALKAKNEFNGEITGELDDATVEAIKSFQKKNNLKDDGIPGPKTRIALGVESAPQPEAPAEAAPAEKAPEKTESKTQSSEQAPEQK</sequence>
<dbReference type="InterPro" id="IPR036365">
    <property type="entry name" value="PGBD-like_sf"/>
</dbReference>
<evidence type="ECO:0000313" key="4">
    <source>
        <dbReference type="EMBL" id="OGL47560.1"/>
    </source>
</evidence>
<feature type="chain" id="PRO_5009532330" description="Peptidoglycan binding-like domain-containing protein" evidence="2">
    <location>
        <begin position="25"/>
        <end position="178"/>
    </location>
</feature>
<dbReference type="EMBL" id="MGDF01000008">
    <property type="protein sequence ID" value="OGL47560.1"/>
    <property type="molecule type" value="Genomic_DNA"/>
</dbReference>